<dbReference type="EMBL" id="CAMAPF010001038">
    <property type="protein sequence ID" value="CAH9142191.1"/>
    <property type="molecule type" value="Genomic_DNA"/>
</dbReference>
<proteinExistence type="predicted"/>
<gene>
    <name evidence="2" type="ORF">CEPIT_LOCUS39712</name>
</gene>
<keyword evidence="3" id="KW-1185">Reference proteome</keyword>
<keyword evidence="1" id="KW-0812">Transmembrane</keyword>
<reference evidence="2" key="1">
    <citation type="submission" date="2022-07" db="EMBL/GenBank/DDBJ databases">
        <authorList>
            <person name="Macas J."/>
            <person name="Novak P."/>
            <person name="Neumann P."/>
        </authorList>
    </citation>
    <scope>NUCLEOTIDE SEQUENCE</scope>
</reference>
<dbReference type="AlphaFoldDB" id="A0AAV0G2V2"/>
<dbReference type="Proteomes" id="UP001152523">
    <property type="component" value="Unassembled WGS sequence"/>
</dbReference>
<name>A0AAV0G2V2_9ASTE</name>
<evidence type="ECO:0000256" key="1">
    <source>
        <dbReference type="SAM" id="Phobius"/>
    </source>
</evidence>
<evidence type="ECO:0000313" key="3">
    <source>
        <dbReference type="Proteomes" id="UP001152523"/>
    </source>
</evidence>
<evidence type="ECO:0000313" key="2">
    <source>
        <dbReference type="EMBL" id="CAH9142191.1"/>
    </source>
</evidence>
<keyword evidence="1" id="KW-0472">Membrane</keyword>
<protein>
    <submittedName>
        <fullName evidence="2">Uncharacterized protein</fullName>
    </submittedName>
</protein>
<comment type="caution">
    <text evidence="2">The sequence shown here is derived from an EMBL/GenBank/DDBJ whole genome shotgun (WGS) entry which is preliminary data.</text>
</comment>
<organism evidence="2 3">
    <name type="scientific">Cuscuta epithymum</name>
    <dbReference type="NCBI Taxonomy" id="186058"/>
    <lineage>
        <taxon>Eukaryota</taxon>
        <taxon>Viridiplantae</taxon>
        <taxon>Streptophyta</taxon>
        <taxon>Embryophyta</taxon>
        <taxon>Tracheophyta</taxon>
        <taxon>Spermatophyta</taxon>
        <taxon>Magnoliopsida</taxon>
        <taxon>eudicotyledons</taxon>
        <taxon>Gunneridae</taxon>
        <taxon>Pentapetalae</taxon>
        <taxon>asterids</taxon>
        <taxon>lamiids</taxon>
        <taxon>Solanales</taxon>
        <taxon>Convolvulaceae</taxon>
        <taxon>Cuscuteae</taxon>
        <taxon>Cuscuta</taxon>
        <taxon>Cuscuta subgen. Cuscuta</taxon>
    </lineage>
</organism>
<keyword evidence="1" id="KW-1133">Transmembrane helix</keyword>
<sequence>MSISPSAVSPSSDVHPPSSWSIARHLYSGTSSLSSCSLQLLWMSHHILRAAGGNYFHQQDDIDHSSYESYLLILSQPTCYDKEKLQASYAKIMFTNLIYMYIYTIVIMY</sequence>
<accession>A0AAV0G2V2</accession>
<feature type="transmembrane region" description="Helical" evidence="1">
    <location>
        <begin position="89"/>
        <end position="108"/>
    </location>
</feature>